<feature type="region of interest" description="Disordered" evidence="5">
    <location>
        <begin position="408"/>
        <end position="463"/>
    </location>
</feature>
<dbReference type="RefSeq" id="WP_017714617.1">
    <property type="nucleotide sequence ID" value="NZ_KB235944.1"/>
</dbReference>
<dbReference type="GO" id="GO:0002020">
    <property type="term" value="F:protease binding"/>
    <property type="evidence" value="ECO:0007669"/>
    <property type="project" value="TreeGrafter"/>
</dbReference>
<keyword evidence="8" id="KW-1185">Reference proteome</keyword>
<evidence type="ECO:0000313" key="7">
    <source>
        <dbReference type="EMBL" id="KKJ00740.1"/>
    </source>
</evidence>
<gene>
    <name evidence="7" type="ORF">PROH_05575</name>
</gene>
<dbReference type="PANTHER" id="PTHR13806:SF46">
    <property type="entry name" value="FLOTILLIN-1-RELATED"/>
    <property type="match status" value="1"/>
</dbReference>
<dbReference type="OrthoDB" id="9786220at2"/>
<dbReference type="CDD" id="cd03399">
    <property type="entry name" value="SPFH_flotillin"/>
    <property type="match status" value="1"/>
</dbReference>
<keyword evidence="4" id="KW-0175">Coiled coil</keyword>
<evidence type="ECO:0000256" key="4">
    <source>
        <dbReference type="SAM" id="Coils"/>
    </source>
</evidence>
<dbReference type="AlphaFoldDB" id="A0A0M2PX35"/>
<evidence type="ECO:0000313" key="8">
    <source>
        <dbReference type="Proteomes" id="UP000034681"/>
    </source>
</evidence>
<feature type="coiled-coil region" evidence="4">
    <location>
        <begin position="160"/>
        <end position="187"/>
    </location>
</feature>
<evidence type="ECO:0000256" key="1">
    <source>
        <dbReference type="ARBA" id="ARBA00004370"/>
    </source>
</evidence>
<dbReference type="GO" id="GO:0005886">
    <property type="term" value="C:plasma membrane"/>
    <property type="evidence" value="ECO:0007669"/>
    <property type="project" value="TreeGrafter"/>
</dbReference>
<reference evidence="7" key="1">
    <citation type="submission" date="2012-04" db="EMBL/GenBank/DDBJ databases">
        <authorList>
            <person name="Borisov I.G."/>
            <person name="Ivanikova N.V."/>
            <person name="Pinevich A.V."/>
        </authorList>
    </citation>
    <scope>NUCLEOTIDE SEQUENCE</scope>
    <source>
        <strain evidence="7">CALU 1027</strain>
    </source>
</reference>
<proteinExistence type="inferred from homology"/>
<dbReference type="Pfam" id="PF01145">
    <property type="entry name" value="Band_7"/>
    <property type="match status" value="1"/>
</dbReference>
<dbReference type="PANTHER" id="PTHR13806">
    <property type="entry name" value="FLOTILLIN-RELATED"/>
    <property type="match status" value="1"/>
</dbReference>
<name>A0A0M2PX35_PROHO</name>
<evidence type="ECO:0000259" key="6">
    <source>
        <dbReference type="SMART" id="SM00244"/>
    </source>
</evidence>
<feature type="compositionally biased region" description="Low complexity" evidence="5">
    <location>
        <begin position="448"/>
        <end position="463"/>
    </location>
</feature>
<feature type="domain" description="Band 7" evidence="6">
    <location>
        <begin position="27"/>
        <end position="203"/>
    </location>
</feature>
<comment type="subcellular location">
    <subcellularLocation>
        <location evidence="1">Membrane</location>
    </subcellularLocation>
</comment>
<dbReference type="Gene3D" id="3.30.479.30">
    <property type="entry name" value="Band 7 domain"/>
    <property type="match status" value="1"/>
</dbReference>
<dbReference type="EMBL" id="AJTX02000003">
    <property type="protein sequence ID" value="KKJ00740.1"/>
    <property type="molecule type" value="Genomic_DNA"/>
</dbReference>
<dbReference type="Proteomes" id="UP000034681">
    <property type="component" value="Unassembled WGS sequence"/>
</dbReference>
<dbReference type="InterPro" id="IPR001107">
    <property type="entry name" value="Band_7"/>
</dbReference>
<dbReference type="InterPro" id="IPR027705">
    <property type="entry name" value="Flotillin_fam"/>
</dbReference>
<dbReference type="STRING" id="317619.GCA_000332315_04535"/>
<dbReference type="eggNOG" id="COG2268">
    <property type="taxonomic scope" value="Bacteria"/>
</dbReference>
<evidence type="ECO:0000256" key="2">
    <source>
        <dbReference type="ARBA" id="ARBA00007161"/>
    </source>
</evidence>
<accession>A0A0M2PX35</accession>
<comment type="caution">
    <text evidence="7">The sequence shown here is derived from an EMBL/GenBank/DDBJ whole genome shotgun (WGS) entry which is preliminary data.</text>
</comment>
<dbReference type="SUPFAM" id="SSF117892">
    <property type="entry name" value="Band 7/SPFH domain"/>
    <property type="match status" value="1"/>
</dbReference>
<organism evidence="7 8">
    <name type="scientific">Prochlorothrix hollandica PCC 9006 = CALU 1027</name>
    <dbReference type="NCBI Taxonomy" id="317619"/>
    <lineage>
        <taxon>Bacteria</taxon>
        <taxon>Bacillati</taxon>
        <taxon>Cyanobacteriota</taxon>
        <taxon>Cyanophyceae</taxon>
        <taxon>Prochlorotrichales</taxon>
        <taxon>Prochlorotrichaceae</taxon>
        <taxon>Prochlorothrix</taxon>
    </lineage>
</organism>
<sequence length="553" mass="60312">MPGFIILVVLLGVTGAGLGAINLILNNLLYICKPSEVLIFAGPKQKKRLPNGQPMGYRIVKGGRTLRTPLYERAFRMDLTNTIIELKVTNAYSKGGIPLAVEGIANIKVAGEEPTIHNAIERLLGKTPKEIEKIAQETLEGNLRGVLASLTPQQINEDKMAFAKSLLEEAEEDLQKLGLTLDNLQIQNISDNVSYLNSLGRKQQADLQRDARIAEAQTRAESIIKTAENDRKTSLKQIEADIEISRAEAERRIQDALTQREAVIAEARGQIESDLARTEAEVSVQQARMKQVEKQLQADVIAPAEAQMKQAIAIAQGEAAKIIEDGKAQAEGIEELAKSWAVAGANARDIFLFQKLETLLKTLVATVPNVEVEKVTFINAQDGNLATQLALFLEQVRQTSGVDVAGAVEGMTRGKSPRPATPKLSPPQDFVLSDVPPPPLPSPPPNSNPFTAGSSFVSGPSPVSNLPSDFETELVDSLHDQVQGFLDKLADRGLNATDTKSTLRQVIHTNQKFQRQLKRALAAGGREAIEEIFRHPLIRIPTATIEAWLQEES</sequence>
<keyword evidence="3" id="KW-0472">Membrane</keyword>
<feature type="coiled-coil region" evidence="4">
    <location>
        <begin position="246"/>
        <end position="295"/>
    </location>
</feature>
<evidence type="ECO:0000256" key="5">
    <source>
        <dbReference type="SAM" id="MobiDB-lite"/>
    </source>
</evidence>
<protein>
    <submittedName>
        <fullName evidence="7">Flotillin</fullName>
    </submittedName>
</protein>
<dbReference type="InterPro" id="IPR036013">
    <property type="entry name" value="Band_7/SPFH_dom_sf"/>
</dbReference>
<evidence type="ECO:0000256" key="3">
    <source>
        <dbReference type="ARBA" id="ARBA00023136"/>
    </source>
</evidence>
<dbReference type="SMART" id="SM00244">
    <property type="entry name" value="PHB"/>
    <property type="match status" value="1"/>
</dbReference>
<dbReference type="GO" id="GO:0072659">
    <property type="term" value="P:protein localization to plasma membrane"/>
    <property type="evidence" value="ECO:0007669"/>
    <property type="project" value="TreeGrafter"/>
</dbReference>
<comment type="similarity">
    <text evidence="2">Belongs to the band 7/mec-2 family. Flotillin subfamily.</text>
</comment>
<feature type="compositionally biased region" description="Pro residues" evidence="5">
    <location>
        <begin position="435"/>
        <end position="447"/>
    </location>
</feature>